<organism evidence="1 2">
    <name type="scientific">Azohydromonas lata</name>
    <dbReference type="NCBI Taxonomy" id="45677"/>
    <lineage>
        <taxon>Bacteria</taxon>
        <taxon>Pseudomonadati</taxon>
        <taxon>Pseudomonadota</taxon>
        <taxon>Betaproteobacteria</taxon>
        <taxon>Burkholderiales</taxon>
        <taxon>Sphaerotilaceae</taxon>
        <taxon>Azohydromonas</taxon>
    </lineage>
</organism>
<sequence length="73" mass="8349">MQAWREGLRAGRRLHPLQGPYDSGTLQAWSWHWGFIEGAAQRMGRRYSAMPAEALEWPALPSHDRCCSAAQWP</sequence>
<dbReference type="EMBL" id="JAXOJX010000004">
    <property type="protein sequence ID" value="MDZ5455805.1"/>
    <property type="molecule type" value="Genomic_DNA"/>
</dbReference>
<protein>
    <submittedName>
        <fullName evidence="1">Uncharacterized protein</fullName>
    </submittedName>
</protein>
<reference evidence="1 2" key="1">
    <citation type="submission" date="2023-11" db="EMBL/GenBank/DDBJ databases">
        <title>Draft genome of Azohydromonas lata strain H1 (DSM1123), a polyhydroxyalkanoate producer.</title>
        <authorList>
            <person name="Traversa D."/>
            <person name="D'Addabbo P."/>
            <person name="Pazzani C."/>
            <person name="Manzari C."/>
            <person name="Chiara M."/>
            <person name="Scrascia M."/>
        </authorList>
    </citation>
    <scope>NUCLEOTIDE SEQUENCE [LARGE SCALE GENOMIC DNA]</scope>
    <source>
        <strain evidence="1 2">H1</strain>
    </source>
</reference>
<proteinExistence type="predicted"/>
<name>A0ABU5IAW6_9BURK</name>
<evidence type="ECO:0000313" key="2">
    <source>
        <dbReference type="Proteomes" id="UP001293718"/>
    </source>
</evidence>
<comment type="caution">
    <text evidence="1">The sequence shown here is derived from an EMBL/GenBank/DDBJ whole genome shotgun (WGS) entry which is preliminary data.</text>
</comment>
<dbReference type="Proteomes" id="UP001293718">
    <property type="component" value="Unassembled WGS sequence"/>
</dbReference>
<gene>
    <name evidence="1" type="ORF">SM757_04395</name>
</gene>
<keyword evidence="2" id="KW-1185">Reference proteome</keyword>
<accession>A0ABU5IAW6</accession>
<evidence type="ECO:0000313" key="1">
    <source>
        <dbReference type="EMBL" id="MDZ5455805.1"/>
    </source>
</evidence>
<dbReference type="RefSeq" id="WP_322464494.1">
    <property type="nucleotide sequence ID" value="NZ_JAXOJX010000004.1"/>
</dbReference>